<reference evidence="1" key="1">
    <citation type="journal article" date="2020" name="mSystems">
        <title>Genome- and Community-Level Interaction Insights into Carbon Utilization and Element Cycling Functions of Hydrothermarchaeota in Hydrothermal Sediment.</title>
        <authorList>
            <person name="Zhou Z."/>
            <person name="Liu Y."/>
            <person name="Xu W."/>
            <person name="Pan J."/>
            <person name="Luo Z.H."/>
            <person name="Li M."/>
        </authorList>
    </citation>
    <scope>NUCLEOTIDE SEQUENCE [LARGE SCALE GENOMIC DNA]</scope>
    <source>
        <strain evidence="1">SpSt-349</strain>
    </source>
</reference>
<gene>
    <name evidence="1" type="ORF">ENQ87_08815</name>
</gene>
<dbReference type="AlphaFoldDB" id="A0A831UD09"/>
<proteinExistence type="predicted"/>
<organism evidence="1">
    <name type="scientific">Geobacter metallireducens</name>
    <dbReference type="NCBI Taxonomy" id="28232"/>
    <lineage>
        <taxon>Bacteria</taxon>
        <taxon>Pseudomonadati</taxon>
        <taxon>Thermodesulfobacteriota</taxon>
        <taxon>Desulfuromonadia</taxon>
        <taxon>Geobacterales</taxon>
        <taxon>Geobacteraceae</taxon>
        <taxon>Geobacter</taxon>
    </lineage>
</organism>
<name>A0A831UD09_GEOME</name>
<sequence>MTLRNYLFIIMVACLAGCATIQKSVESRQQRSARQEKLAQAVSLIGKGNTERASKLLAEIVAAPGIPGITDEALFRLGLLSVPPDLEREEIAHALKHLERLQREYPVSTWANQAATLTDFLSGVPRRIESTTELRRQIKTLKDVNLSLTRENKEMRLNIEKIKALDLELEKKAKP</sequence>
<accession>A0A831UD09</accession>
<comment type="caution">
    <text evidence="1">The sequence shown here is derived from an EMBL/GenBank/DDBJ whole genome shotgun (WGS) entry which is preliminary data.</text>
</comment>
<evidence type="ECO:0000313" key="1">
    <source>
        <dbReference type="EMBL" id="HEN42465.1"/>
    </source>
</evidence>
<dbReference type="EMBL" id="DSOV01000040">
    <property type="protein sequence ID" value="HEN42465.1"/>
    <property type="molecule type" value="Genomic_DNA"/>
</dbReference>
<protein>
    <submittedName>
        <fullName evidence="1">Tetratricopeptide repeat protein</fullName>
    </submittedName>
</protein>